<keyword evidence="1" id="KW-0233">DNA recombination</keyword>
<dbReference type="GO" id="GO:0000723">
    <property type="term" value="P:telomere maintenance"/>
    <property type="evidence" value="ECO:0007669"/>
    <property type="project" value="InterPro"/>
</dbReference>
<proteinExistence type="inferred from homology"/>
<dbReference type="Pfam" id="PF05970">
    <property type="entry name" value="PIF1"/>
    <property type="match status" value="1"/>
</dbReference>
<dbReference type="Gene3D" id="3.40.50.300">
    <property type="entry name" value="P-loop containing nucleotide triphosphate hydrolases"/>
    <property type="match status" value="1"/>
</dbReference>
<dbReference type="GO" id="GO:0016787">
    <property type="term" value="F:hydrolase activity"/>
    <property type="evidence" value="ECO:0007669"/>
    <property type="project" value="UniProtKB-KW"/>
</dbReference>
<comment type="catalytic activity">
    <reaction evidence="1">
        <text>ATP + H2O = ADP + phosphate + H(+)</text>
        <dbReference type="Rhea" id="RHEA:13065"/>
        <dbReference type="ChEBI" id="CHEBI:15377"/>
        <dbReference type="ChEBI" id="CHEBI:15378"/>
        <dbReference type="ChEBI" id="CHEBI:30616"/>
        <dbReference type="ChEBI" id="CHEBI:43474"/>
        <dbReference type="ChEBI" id="CHEBI:456216"/>
        <dbReference type="EC" id="5.6.2.3"/>
    </reaction>
</comment>
<gene>
    <name evidence="4" type="ORF">N0F65_010948</name>
</gene>
<dbReference type="Pfam" id="PF21530">
    <property type="entry name" value="Pif1_2B_dom"/>
    <property type="match status" value="1"/>
</dbReference>
<name>A0AAV2YWP4_9STRA</name>
<feature type="non-terminal residue" evidence="4">
    <location>
        <position position="1"/>
    </location>
</feature>
<dbReference type="EC" id="5.6.2.3" evidence="1"/>
<evidence type="ECO:0000259" key="2">
    <source>
        <dbReference type="Pfam" id="PF05970"/>
    </source>
</evidence>
<comment type="similarity">
    <text evidence="1">Belongs to the helicase family.</text>
</comment>
<keyword evidence="5" id="KW-1185">Reference proteome</keyword>
<reference evidence="4" key="2">
    <citation type="journal article" date="2023" name="Microbiol Resour">
        <title>Decontamination and Annotation of the Draft Genome Sequence of the Oomycete Lagenidium giganteum ARSEF 373.</title>
        <authorList>
            <person name="Morgan W.R."/>
            <person name="Tartar A."/>
        </authorList>
    </citation>
    <scope>NUCLEOTIDE SEQUENCE</scope>
    <source>
        <strain evidence="4">ARSEF 373</strain>
    </source>
</reference>
<dbReference type="InterPro" id="IPR027417">
    <property type="entry name" value="P-loop_NTPase"/>
</dbReference>
<reference evidence="4" key="1">
    <citation type="submission" date="2022-11" db="EMBL/GenBank/DDBJ databases">
        <authorList>
            <person name="Morgan W.R."/>
            <person name="Tartar A."/>
        </authorList>
    </citation>
    <scope>NUCLEOTIDE SEQUENCE</scope>
    <source>
        <strain evidence="4">ARSEF 373</strain>
    </source>
</reference>
<keyword evidence="1" id="KW-0378">Hydrolase</keyword>
<dbReference type="PANTHER" id="PTHR10492:SF57">
    <property type="entry name" value="ATP-DEPENDENT DNA HELICASE"/>
    <property type="match status" value="1"/>
</dbReference>
<dbReference type="EMBL" id="DAKRPA010000091">
    <property type="protein sequence ID" value="DAZ99062.1"/>
    <property type="molecule type" value="Genomic_DNA"/>
</dbReference>
<evidence type="ECO:0000313" key="4">
    <source>
        <dbReference type="EMBL" id="DAZ99062.1"/>
    </source>
</evidence>
<dbReference type="GO" id="GO:0005524">
    <property type="term" value="F:ATP binding"/>
    <property type="evidence" value="ECO:0007669"/>
    <property type="project" value="UniProtKB-KW"/>
</dbReference>
<keyword evidence="1" id="KW-0547">Nucleotide-binding</keyword>
<comment type="cofactor">
    <cofactor evidence="1">
        <name>Mg(2+)</name>
        <dbReference type="ChEBI" id="CHEBI:18420"/>
    </cofactor>
</comment>
<dbReference type="InterPro" id="IPR010285">
    <property type="entry name" value="DNA_helicase_pif1-like_DEAD"/>
</dbReference>
<keyword evidence="1" id="KW-0234">DNA repair</keyword>
<dbReference type="GO" id="GO:0043139">
    <property type="term" value="F:5'-3' DNA helicase activity"/>
    <property type="evidence" value="ECO:0007669"/>
    <property type="project" value="UniProtKB-EC"/>
</dbReference>
<dbReference type="AlphaFoldDB" id="A0AAV2YWP4"/>
<keyword evidence="1" id="KW-0067">ATP-binding</keyword>
<dbReference type="PANTHER" id="PTHR10492">
    <property type="match status" value="1"/>
</dbReference>
<evidence type="ECO:0000313" key="5">
    <source>
        <dbReference type="Proteomes" id="UP001146120"/>
    </source>
</evidence>
<dbReference type="GO" id="GO:0006310">
    <property type="term" value="P:DNA recombination"/>
    <property type="evidence" value="ECO:0007669"/>
    <property type="project" value="UniProtKB-KW"/>
</dbReference>
<protein>
    <recommendedName>
        <fullName evidence="1">ATP-dependent DNA helicase</fullName>
        <ecNumber evidence="1">5.6.2.3</ecNumber>
    </recommendedName>
</protein>
<accession>A0AAV2YWP4</accession>
<dbReference type="SUPFAM" id="SSF52540">
    <property type="entry name" value="P-loop containing nucleoside triphosphate hydrolases"/>
    <property type="match status" value="1"/>
</dbReference>
<evidence type="ECO:0000259" key="3">
    <source>
        <dbReference type="Pfam" id="PF21530"/>
    </source>
</evidence>
<organism evidence="4 5">
    <name type="scientific">Lagenidium giganteum</name>
    <dbReference type="NCBI Taxonomy" id="4803"/>
    <lineage>
        <taxon>Eukaryota</taxon>
        <taxon>Sar</taxon>
        <taxon>Stramenopiles</taxon>
        <taxon>Oomycota</taxon>
        <taxon>Peronosporomycetes</taxon>
        <taxon>Pythiales</taxon>
        <taxon>Pythiaceae</taxon>
    </lineage>
</organism>
<evidence type="ECO:0000256" key="1">
    <source>
        <dbReference type="RuleBase" id="RU363044"/>
    </source>
</evidence>
<comment type="caution">
    <text evidence="4">The sequence shown here is derived from an EMBL/GenBank/DDBJ whole genome shotgun (WGS) entry which is preliminary data.</text>
</comment>
<dbReference type="InterPro" id="IPR049163">
    <property type="entry name" value="Pif1-like_2B_dom"/>
</dbReference>
<dbReference type="Proteomes" id="UP001146120">
    <property type="component" value="Unassembled WGS sequence"/>
</dbReference>
<keyword evidence="1" id="KW-0347">Helicase</keyword>
<feature type="domain" description="DNA helicase Pif1-like DEAD-box helicase" evidence="2">
    <location>
        <begin position="198"/>
        <end position="245"/>
    </location>
</feature>
<dbReference type="GO" id="GO:0006281">
    <property type="term" value="P:DNA repair"/>
    <property type="evidence" value="ECO:0007669"/>
    <property type="project" value="UniProtKB-KW"/>
</dbReference>
<keyword evidence="1" id="KW-0227">DNA damage</keyword>
<sequence length="327" mass="37172">TVVKKNTRLDNRWVVPCNPYLSQKYNGHNNVEISGSRRISTSTFAREATALELKCPDKTPNGQRDEIKEFLNARYISNVESCWRILDYPIQDKSHSVTRLPLRIENQQIVMFRDNLGVLPAVRYPHVIISIACLKITSEHLSAPVKIEKSYRKMFARLLFATPTRRVRRYQRWWRTKPSTACRTIVQLEATAAKSHLINEDQRVVYESVIKAVRDPDNNHRCFFLDGPGGTGKSFVLEQILARVHLDAILTPITADVYVINDLVTHKLPLASSHGREVAMKAYQSIDAVQEQEGLDAALHQQEFLNSINLPGIPPHKLTLKEGAPSC</sequence>
<feature type="domain" description="DNA helicase Pif1-like 2B" evidence="3">
    <location>
        <begin position="303"/>
        <end position="325"/>
    </location>
</feature>